<reference evidence="1" key="1">
    <citation type="submission" date="2019-05" db="EMBL/GenBank/DDBJ databases">
        <title>Annotation for the trematode Paragonimus heterotremus.</title>
        <authorList>
            <person name="Choi Y.-J."/>
        </authorList>
    </citation>
    <scope>NUCLEOTIDE SEQUENCE</scope>
    <source>
        <strain evidence="1">LC</strain>
    </source>
</reference>
<gene>
    <name evidence="1" type="ORF">PHET_00714</name>
</gene>
<sequence>MMRMMMFAQKVSTVTIPFSLRILHKLPSMSPAPRRIGNCSYPMSKFYSCSMDLDVCKLNCRKGAIARPRMYLFPIRSVCGTTCAPVCLWLNRVSIRTKLVRITLTSFVRRNWCSYDGTQPMCTIALEAGFPALDLQWAE</sequence>
<keyword evidence="2" id="KW-1185">Reference proteome</keyword>
<proteinExistence type="predicted"/>
<dbReference type="Proteomes" id="UP000748531">
    <property type="component" value="Unassembled WGS sequence"/>
</dbReference>
<protein>
    <submittedName>
        <fullName evidence="1">Uncharacterized protein</fullName>
    </submittedName>
</protein>
<evidence type="ECO:0000313" key="1">
    <source>
        <dbReference type="EMBL" id="KAF5405500.1"/>
    </source>
</evidence>
<dbReference type="AlphaFoldDB" id="A0A8J4T669"/>
<dbReference type="EMBL" id="LUCH01000304">
    <property type="protein sequence ID" value="KAF5405500.1"/>
    <property type="molecule type" value="Genomic_DNA"/>
</dbReference>
<evidence type="ECO:0000313" key="2">
    <source>
        <dbReference type="Proteomes" id="UP000748531"/>
    </source>
</evidence>
<accession>A0A8J4T669</accession>
<organism evidence="1 2">
    <name type="scientific">Paragonimus heterotremus</name>
    <dbReference type="NCBI Taxonomy" id="100268"/>
    <lineage>
        <taxon>Eukaryota</taxon>
        <taxon>Metazoa</taxon>
        <taxon>Spiralia</taxon>
        <taxon>Lophotrochozoa</taxon>
        <taxon>Platyhelminthes</taxon>
        <taxon>Trematoda</taxon>
        <taxon>Digenea</taxon>
        <taxon>Plagiorchiida</taxon>
        <taxon>Troglotremata</taxon>
        <taxon>Troglotrematidae</taxon>
        <taxon>Paragonimus</taxon>
    </lineage>
</organism>
<comment type="caution">
    <text evidence="1">The sequence shown here is derived from an EMBL/GenBank/DDBJ whole genome shotgun (WGS) entry which is preliminary data.</text>
</comment>
<name>A0A8J4T669_9TREM</name>